<protein>
    <submittedName>
        <fullName evidence="2">Uncharacterized protein</fullName>
    </submittedName>
</protein>
<reference evidence="2" key="1">
    <citation type="submission" date="2022-05" db="EMBL/GenBank/DDBJ databases">
        <authorList>
            <person name="Park J.-S."/>
        </authorList>
    </citation>
    <scope>NUCLEOTIDE SEQUENCE</scope>
    <source>
        <strain evidence="2">2012CJ41-6</strain>
    </source>
</reference>
<name>A0ABT0PX28_9RHOB</name>
<keyword evidence="3" id="KW-1185">Reference proteome</keyword>
<dbReference type="EMBL" id="JAMFMB010000001">
    <property type="protein sequence ID" value="MCL6282135.1"/>
    <property type="molecule type" value="Genomic_DNA"/>
</dbReference>
<organism evidence="2 3">
    <name type="scientific">Ruegeria spongiae</name>
    <dbReference type="NCBI Taxonomy" id="2942209"/>
    <lineage>
        <taxon>Bacteria</taxon>
        <taxon>Pseudomonadati</taxon>
        <taxon>Pseudomonadota</taxon>
        <taxon>Alphaproteobacteria</taxon>
        <taxon>Rhodobacterales</taxon>
        <taxon>Roseobacteraceae</taxon>
        <taxon>Ruegeria</taxon>
    </lineage>
</organism>
<accession>A0ABT0PX28</accession>
<comment type="caution">
    <text evidence="2">The sequence shown here is derived from an EMBL/GenBank/DDBJ whole genome shotgun (WGS) entry which is preliminary data.</text>
</comment>
<dbReference type="Proteomes" id="UP001203880">
    <property type="component" value="Unassembled WGS sequence"/>
</dbReference>
<dbReference type="PROSITE" id="PS51257">
    <property type="entry name" value="PROKAR_LIPOPROTEIN"/>
    <property type="match status" value="1"/>
</dbReference>
<gene>
    <name evidence="2" type="ORF">M3P21_01210</name>
</gene>
<feature type="signal peptide" evidence="1">
    <location>
        <begin position="1"/>
        <end position="20"/>
    </location>
</feature>
<dbReference type="RefSeq" id="WP_249706138.1">
    <property type="nucleotide sequence ID" value="NZ_JAMFMB010000001.1"/>
</dbReference>
<sequence>MKTVISSVPVLACIAAVLVAGCVPSPENYETTPVQVQTDKGIVTCQLYSKDLVVWDRAIDRPNSMGVQEADAICKEEGKREKRR</sequence>
<evidence type="ECO:0000256" key="1">
    <source>
        <dbReference type="SAM" id="SignalP"/>
    </source>
</evidence>
<proteinExistence type="predicted"/>
<feature type="chain" id="PRO_5046624171" evidence="1">
    <location>
        <begin position="21"/>
        <end position="84"/>
    </location>
</feature>
<evidence type="ECO:0000313" key="3">
    <source>
        <dbReference type="Proteomes" id="UP001203880"/>
    </source>
</evidence>
<keyword evidence="1" id="KW-0732">Signal</keyword>
<evidence type="ECO:0000313" key="2">
    <source>
        <dbReference type="EMBL" id="MCL6282135.1"/>
    </source>
</evidence>